<dbReference type="EMBL" id="JBBEGM010000019">
    <property type="protein sequence ID" value="MEJ2865535.1"/>
    <property type="molecule type" value="Genomic_DNA"/>
</dbReference>
<dbReference type="GO" id="GO:0032259">
    <property type="term" value="P:methylation"/>
    <property type="evidence" value="ECO:0007669"/>
    <property type="project" value="UniProtKB-KW"/>
</dbReference>
<evidence type="ECO:0000313" key="3">
    <source>
        <dbReference type="Proteomes" id="UP001369736"/>
    </source>
</evidence>
<dbReference type="SUPFAM" id="SSF53335">
    <property type="entry name" value="S-adenosyl-L-methionine-dependent methyltransferases"/>
    <property type="match status" value="1"/>
</dbReference>
<proteinExistence type="predicted"/>
<reference evidence="2 3" key="1">
    <citation type="submission" date="2024-03" db="EMBL/GenBank/DDBJ databases">
        <title>Actinomycetospora sp. OC33-EN07, a novel actinomycete isolated from wild orchid (Aerides multiflora).</title>
        <authorList>
            <person name="Suriyachadkun C."/>
        </authorList>
    </citation>
    <scope>NUCLEOTIDE SEQUENCE [LARGE SCALE GENOMIC DNA]</scope>
    <source>
        <strain evidence="2 3">OC33-EN07</strain>
    </source>
</reference>
<organism evidence="2 3">
    <name type="scientific">Actinomycetospora flava</name>
    <dbReference type="NCBI Taxonomy" id="3129232"/>
    <lineage>
        <taxon>Bacteria</taxon>
        <taxon>Bacillati</taxon>
        <taxon>Actinomycetota</taxon>
        <taxon>Actinomycetes</taxon>
        <taxon>Pseudonocardiales</taxon>
        <taxon>Pseudonocardiaceae</taxon>
        <taxon>Actinomycetospora</taxon>
    </lineage>
</organism>
<protein>
    <submittedName>
        <fullName evidence="2">Methyltransferase domain-containing protein</fullName>
    </submittedName>
</protein>
<dbReference type="Pfam" id="PF08241">
    <property type="entry name" value="Methyltransf_11"/>
    <property type="match status" value="1"/>
</dbReference>
<dbReference type="Proteomes" id="UP001369736">
    <property type="component" value="Unassembled WGS sequence"/>
</dbReference>
<feature type="domain" description="Methyltransferase type 11" evidence="1">
    <location>
        <begin position="64"/>
        <end position="157"/>
    </location>
</feature>
<keyword evidence="2" id="KW-0808">Transferase</keyword>
<dbReference type="InterPro" id="IPR013216">
    <property type="entry name" value="Methyltransf_11"/>
</dbReference>
<dbReference type="InterPro" id="IPR029063">
    <property type="entry name" value="SAM-dependent_MTases_sf"/>
</dbReference>
<dbReference type="Gene3D" id="3.40.50.150">
    <property type="entry name" value="Vaccinia Virus protein VP39"/>
    <property type="match status" value="1"/>
</dbReference>
<keyword evidence="2" id="KW-0489">Methyltransferase</keyword>
<accession>A0ABU8MDY0</accession>
<gene>
    <name evidence="2" type="ORF">WCD58_30560</name>
</gene>
<name>A0ABU8MDY0_9PSEU</name>
<comment type="caution">
    <text evidence="2">The sequence shown here is derived from an EMBL/GenBank/DDBJ whole genome shotgun (WGS) entry which is preliminary data.</text>
</comment>
<evidence type="ECO:0000313" key="2">
    <source>
        <dbReference type="EMBL" id="MEJ2865535.1"/>
    </source>
</evidence>
<dbReference type="GO" id="GO:0008168">
    <property type="term" value="F:methyltransferase activity"/>
    <property type="evidence" value="ECO:0007669"/>
    <property type="project" value="UniProtKB-KW"/>
</dbReference>
<dbReference type="RefSeq" id="WP_337706909.1">
    <property type="nucleotide sequence ID" value="NZ_JBBEGM010000019.1"/>
</dbReference>
<keyword evidence="3" id="KW-1185">Reference proteome</keyword>
<sequence length="260" mass="27762">MSETTSETTPMVAEFDTVAAWTEQAVAELGQAHAIPAACRGSGSPPELAWLAEGLGLSGDDPFLDAGAGLGGPAAWLTGYLHDRWRGPALLAEPMTHAAAAARRLFDLPSVAAWSQDLPLPDDSVAAAWLLGVLCTTSEKREVLTELHRVLRPGGRLGLLVLVADRPLSESPEGNEFPTRDSLRADLAASGFRIDDEVDGAALPGAPEDWVARADAVDEIVRRDHGDHPQWRQAHHQEEVLGRLMDSGDVETVLLHATAR</sequence>
<evidence type="ECO:0000259" key="1">
    <source>
        <dbReference type="Pfam" id="PF08241"/>
    </source>
</evidence>